<proteinExistence type="predicted"/>
<dbReference type="AlphaFoldDB" id="A0A2P2N3R9"/>
<evidence type="ECO:0000313" key="1">
    <source>
        <dbReference type="EMBL" id="MBX37114.1"/>
    </source>
</evidence>
<name>A0A2P2N3R9_RHIMU</name>
<dbReference type="EMBL" id="GGEC01056630">
    <property type="protein sequence ID" value="MBX37114.1"/>
    <property type="molecule type" value="Transcribed_RNA"/>
</dbReference>
<protein>
    <submittedName>
        <fullName evidence="1">Uncharacterized protein</fullName>
    </submittedName>
</protein>
<accession>A0A2P2N3R9</accession>
<sequence>MLWKFGLGNLWDIQLLVMLQEWQNPVMAALSSVKLTTFDTSLYENSHLVKVLPMSMA</sequence>
<reference evidence="1" key="1">
    <citation type="submission" date="2018-02" db="EMBL/GenBank/DDBJ databases">
        <title>Rhizophora mucronata_Transcriptome.</title>
        <authorList>
            <person name="Meera S.P."/>
            <person name="Sreeshan A."/>
            <person name="Augustine A."/>
        </authorList>
    </citation>
    <scope>NUCLEOTIDE SEQUENCE</scope>
    <source>
        <tissue evidence="1">Leaf</tissue>
    </source>
</reference>
<organism evidence="1">
    <name type="scientific">Rhizophora mucronata</name>
    <name type="common">Asiatic mangrove</name>
    <dbReference type="NCBI Taxonomy" id="61149"/>
    <lineage>
        <taxon>Eukaryota</taxon>
        <taxon>Viridiplantae</taxon>
        <taxon>Streptophyta</taxon>
        <taxon>Embryophyta</taxon>
        <taxon>Tracheophyta</taxon>
        <taxon>Spermatophyta</taxon>
        <taxon>Magnoliopsida</taxon>
        <taxon>eudicotyledons</taxon>
        <taxon>Gunneridae</taxon>
        <taxon>Pentapetalae</taxon>
        <taxon>rosids</taxon>
        <taxon>fabids</taxon>
        <taxon>Malpighiales</taxon>
        <taxon>Rhizophoraceae</taxon>
        <taxon>Rhizophora</taxon>
    </lineage>
</organism>